<accession>A0A4S4BN54</accession>
<evidence type="ECO:0000256" key="6">
    <source>
        <dbReference type="ARBA" id="ARBA00023239"/>
    </source>
</evidence>
<keyword evidence="3" id="KW-0964">Secreted</keyword>
<dbReference type="OrthoDB" id="7335480at2"/>
<evidence type="ECO:0000259" key="8">
    <source>
        <dbReference type="Pfam" id="PF07940"/>
    </source>
</evidence>
<keyword evidence="7" id="KW-1133">Transmembrane helix</keyword>
<dbReference type="PANTHER" id="PTHR39210">
    <property type="entry name" value="HEPARIN-SULFATE LYASE"/>
    <property type="match status" value="1"/>
</dbReference>
<feature type="domain" description="Carbohydrate-binding module family 96" evidence="11">
    <location>
        <begin position="282"/>
        <end position="382"/>
    </location>
</feature>
<protein>
    <submittedName>
        <fullName evidence="12">DUF1349 domain-containing protein</fullName>
    </submittedName>
</protein>
<sequence length="1609" mass="174147">MYGTPSTARHRLFRMARVVRRGGTGKLELTTPNSNSAPFTVASSSSYDECERRRRPKCKRCTRRGASDSRYIDEGGYRIVNRQSRLGFKLLLCAVLAWAGVLPLPGLPGMPLRQAQATDANGHLTDEELFGAWDGTTSAWTTAGKLDYGYSSGLTPVEAAVKAGDYALAKEELLDYYKTRTGFSAFPLSANGTYTADLTADHILWRSGGSATPETEFSIGETEAEYSVDLTSGVSASFAGGQKEFSYILMGRYKNDTAYAELYSSEQSANRPMLEITAGGTTVSVPAFQDSYIRAGSAYQNVSYGASPTLYVQDSGIAANAPLDENSRRAYLSFRIPTGVTGTITSAVLKVYGQASAGSGGVDVLVVRNGFGYSADTLTWLNSSSDIFSYNGLADGPDWTNPSGAQVEYVWTLSRFQFFGDIVGAYAATGDEKYARESLRLLEDFISQPSAYNVPSTSQAKRSIDVSFRPYLIPRMLEHLYASPWLTPDVFAELLKNVWQTENWLNFDPNAQGGNNWALIEAKGVYASALYFPEFTDAAVWSDTQKQRIDKQISRLVFLDGGYTEASYNYSLVALQVFWDFKRLADLYGDTMTQTFKNNIVKVARYMMDFTLPSGYSPVYGDGGSFQALGTYAQIANDFGDEELQYFASMGAAGTEPQHDSSYYPDTKQVTMRTGWQPDDKYMLFTNSTGTHGHMDQNALIAYAYGKVLLTDTGVNDYNTSNPISKWQFDDVESHNTIRIDGQPQSKYNGLNAVSKDTMTYTGQGSAFDFSEGTTYATTGFEHTRSVLFVKPDYWIVSDWVGGEATATGTHTFEQNWHTMPGANPFIDGTTKAAATQFSDQPNIAIVPASPSSLGGAVVKDGWYGATSAPNEQFVQYSKTAAGPVTFDTVLVPTGVGESRSVTASALAVAPATNAATAMAIDLDSGGRTAAYYLSRERNAVVERSFGTYSFNGKMAYVEKNGAGTIDSVSLIGGSTLSESGTTIIAAKEELEDMAVRWNGATLELSGSKLVADADSSRAIGIAAAGITKVTLNGVELPFAASGGYVYAVRPASVVYDYAKDFGVVSAVYGWQYKSAGGTQPLLWQPAGAGGFAFGTDDFSSTVVQGHWSVTNNDRAYWTVVERPGYMRIKTQPGDLWATSTGQKNLILQVPFFPDYQVETKLEFSPTTNYQAAGLILYADEDNYIKFDRAYDSSRGGAIVRVVREFQTASDTFFRAVDAIPDPLVGSDIMFRLTKRGVTLKAEYSGDGTNWTTFGSTYQIPSDTMKIGMHAMNTAASTVPKNADFDYFHVTQLLPDRWVENTAASTPIHTKDYTIPGTGLDAVMRWVAPASGTVHIHGNVASQNAFAGGDNFQVKVEQNGVNVWPKTGFQTVGRADTRGYAISELVQVQQGDVLSFTTNRVANAQNDVAKWQLELTMYPDAAAAVSGFDDGTSPGWTPLNASRWTVDSASGTYRLIASGYSPQSGDRPGEYSLLGGADADSFRLSLKVGVDDDLAANPDANAVVLFNYQDDANYYYLRLDNDAQQVRLYKVSGGIARVIADSTSADWIQDNALHAVVIDRDGPAGTIAVSLDKQVILRAADRELRGGTIGVGSLDGAASFDDIGLVALD</sequence>
<dbReference type="InterPro" id="IPR008929">
    <property type="entry name" value="Chondroitin_lyas"/>
</dbReference>
<evidence type="ECO:0000256" key="7">
    <source>
        <dbReference type="SAM" id="Phobius"/>
    </source>
</evidence>
<feature type="transmembrane region" description="Helical" evidence="7">
    <location>
        <begin position="86"/>
        <end position="104"/>
    </location>
</feature>
<dbReference type="EMBL" id="SSOB01000027">
    <property type="protein sequence ID" value="THF76091.1"/>
    <property type="molecule type" value="Genomic_DNA"/>
</dbReference>
<keyword evidence="7" id="KW-0472">Membrane</keyword>
<dbReference type="PANTHER" id="PTHR39210:SF1">
    <property type="entry name" value="HEPARIN-SULFATE LYASE"/>
    <property type="match status" value="1"/>
</dbReference>
<proteinExistence type="predicted"/>
<dbReference type="InterPro" id="IPR031680">
    <property type="entry name" value="Hepar_II_III_N"/>
</dbReference>
<dbReference type="Pfam" id="PF16889">
    <property type="entry name" value="Hepar_II_III_N"/>
    <property type="match status" value="1"/>
</dbReference>
<evidence type="ECO:0000256" key="1">
    <source>
        <dbReference type="ARBA" id="ARBA00004418"/>
    </source>
</evidence>
<keyword evidence="13" id="KW-1185">Reference proteome</keyword>
<evidence type="ECO:0000313" key="12">
    <source>
        <dbReference type="EMBL" id="THF76091.1"/>
    </source>
</evidence>
<dbReference type="InterPro" id="IPR013320">
    <property type="entry name" value="ConA-like_dom_sf"/>
</dbReference>
<dbReference type="Pfam" id="PF07940">
    <property type="entry name" value="Hepar_II_III_C"/>
    <property type="match status" value="1"/>
</dbReference>
<dbReference type="Gene3D" id="2.60.120.560">
    <property type="entry name" value="Exo-inulinase, domain 1"/>
    <property type="match status" value="1"/>
</dbReference>
<dbReference type="GO" id="GO:0005576">
    <property type="term" value="C:extracellular region"/>
    <property type="evidence" value="ECO:0007669"/>
    <property type="project" value="UniProtKB-SubCell"/>
</dbReference>
<dbReference type="Pfam" id="PF24517">
    <property type="entry name" value="CBM96"/>
    <property type="match status" value="1"/>
</dbReference>
<feature type="domain" description="Beta-xylosidase C-terminal Concanavalin A-like" evidence="10">
    <location>
        <begin position="1096"/>
        <end position="1290"/>
    </location>
</feature>
<feature type="domain" description="Heparinase II/III-like C-terminal" evidence="8">
    <location>
        <begin position="674"/>
        <end position="864"/>
    </location>
</feature>
<evidence type="ECO:0000256" key="2">
    <source>
        <dbReference type="ARBA" id="ARBA00004613"/>
    </source>
</evidence>
<dbReference type="InterPro" id="IPR012480">
    <property type="entry name" value="Hepar_II_III_C"/>
</dbReference>
<keyword evidence="4" id="KW-0732">Signal</keyword>
<evidence type="ECO:0000256" key="3">
    <source>
        <dbReference type="ARBA" id="ARBA00022525"/>
    </source>
</evidence>
<dbReference type="GO" id="GO:0016829">
    <property type="term" value="F:lyase activity"/>
    <property type="evidence" value="ECO:0007669"/>
    <property type="project" value="UniProtKB-KW"/>
</dbReference>
<dbReference type="GO" id="GO:0042597">
    <property type="term" value="C:periplasmic space"/>
    <property type="evidence" value="ECO:0007669"/>
    <property type="project" value="UniProtKB-SubCell"/>
</dbReference>
<organism evidence="12 13">
    <name type="scientific">Cohnella fermenti</name>
    <dbReference type="NCBI Taxonomy" id="2565925"/>
    <lineage>
        <taxon>Bacteria</taxon>
        <taxon>Bacillati</taxon>
        <taxon>Bacillota</taxon>
        <taxon>Bacilli</taxon>
        <taxon>Bacillales</taxon>
        <taxon>Paenibacillaceae</taxon>
        <taxon>Cohnella</taxon>
    </lineage>
</organism>
<evidence type="ECO:0000259" key="11">
    <source>
        <dbReference type="Pfam" id="PF24517"/>
    </source>
</evidence>
<dbReference type="SUPFAM" id="SSF48230">
    <property type="entry name" value="Chondroitin AC/alginate lyase"/>
    <property type="match status" value="1"/>
</dbReference>
<keyword evidence="5" id="KW-0574">Periplasm</keyword>
<keyword evidence="7" id="KW-0812">Transmembrane</keyword>
<evidence type="ECO:0000256" key="5">
    <source>
        <dbReference type="ARBA" id="ARBA00022764"/>
    </source>
</evidence>
<dbReference type="Pfam" id="PF17851">
    <property type="entry name" value="GH43_C2"/>
    <property type="match status" value="1"/>
</dbReference>
<evidence type="ECO:0000259" key="10">
    <source>
        <dbReference type="Pfam" id="PF17851"/>
    </source>
</evidence>
<dbReference type="Proteomes" id="UP000310636">
    <property type="component" value="Unassembled WGS sequence"/>
</dbReference>
<feature type="domain" description="Heparin-sulfate lyase N-terminal" evidence="9">
    <location>
        <begin position="395"/>
        <end position="642"/>
    </location>
</feature>
<evidence type="ECO:0000313" key="13">
    <source>
        <dbReference type="Proteomes" id="UP000310636"/>
    </source>
</evidence>
<dbReference type="Gene3D" id="1.50.10.100">
    <property type="entry name" value="Chondroitin AC/alginate lyase"/>
    <property type="match status" value="1"/>
</dbReference>
<reference evidence="12 13" key="1">
    <citation type="submission" date="2019-04" db="EMBL/GenBank/DDBJ databases">
        <title>Cohnella sp. nov. isolated from preserved vegetables.</title>
        <authorList>
            <person name="Lin S.-Y."/>
            <person name="Hung M.-H."/>
            <person name="Young C.-C."/>
        </authorList>
    </citation>
    <scope>NUCLEOTIDE SEQUENCE [LARGE SCALE GENOMIC DNA]</scope>
    <source>
        <strain evidence="12 13">CC-MHH1044</strain>
    </source>
</reference>
<name>A0A4S4BN54_9BACL</name>
<dbReference type="SUPFAM" id="SSF49899">
    <property type="entry name" value="Concanavalin A-like lectins/glucanases"/>
    <property type="match status" value="1"/>
</dbReference>
<comment type="subcellular location">
    <subcellularLocation>
        <location evidence="1">Periplasm</location>
    </subcellularLocation>
    <subcellularLocation>
        <location evidence="2">Secreted</location>
    </subcellularLocation>
</comment>
<dbReference type="InterPro" id="IPR041542">
    <property type="entry name" value="GH43_C2"/>
</dbReference>
<dbReference type="InterPro" id="IPR055372">
    <property type="entry name" value="CBM96"/>
</dbReference>
<gene>
    <name evidence="12" type="ORF">E6C55_20160</name>
</gene>
<comment type="caution">
    <text evidence="12">The sequence shown here is derived from an EMBL/GenBank/DDBJ whole genome shotgun (WGS) entry which is preliminary data.</text>
</comment>
<evidence type="ECO:0000259" key="9">
    <source>
        <dbReference type="Pfam" id="PF16889"/>
    </source>
</evidence>
<evidence type="ECO:0000256" key="4">
    <source>
        <dbReference type="ARBA" id="ARBA00022729"/>
    </source>
</evidence>
<dbReference type="Gene3D" id="2.60.120.200">
    <property type="match status" value="1"/>
</dbReference>
<keyword evidence="6" id="KW-0456">Lyase</keyword>
<dbReference type="Gene3D" id="2.70.98.70">
    <property type="match status" value="1"/>
</dbReference>